<dbReference type="PIRSF" id="PIRSF005962">
    <property type="entry name" value="Pept_M20D_amidohydro"/>
    <property type="match status" value="1"/>
</dbReference>
<dbReference type="GO" id="GO:0046872">
    <property type="term" value="F:metal ion binding"/>
    <property type="evidence" value="ECO:0007669"/>
    <property type="project" value="UniProtKB-KW"/>
</dbReference>
<protein>
    <submittedName>
        <fullName evidence="3">Indole-3-acetyl-aspartic acid hydrolase</fullName>
    </submittedName>
</protein>
<dbReference type="GO" id="GO:0016805">
    <property type="term" value="F:dipeptidase activity"/>
    <property type="evidence" value="ECO:0007669"/>
    <property type="project" value="TreeGrafter"/>
</dbReference>
<evidence type="ECO:0000256" key="1">
    <source>
        <dbReference type="PIRSR" id="PIRSR005962-1"/>
    </source>
</evidence>
<dbReference type="Pfam" id="PF01546">
    <property type="entry name" value="Peptidase_M20"/>
    <property type="match status" value="1"/>
</dbReference>
<keyword evidence="4" id="KW-1185">Reference proteome</keyword>
<feature type="domain" description="Peptidase M20 dimerisation" evidence="2">
    <location>
        <begin position="222"/>
        <end position="312"/>
    </location>
</feature>
<dbReference type="SUPFAM" id="SSF55031">
    <property type="entry name" value="Bacterial exopeptidase dimerisation domain"/>
    <property type="match status" value="1"/>
</dbReference>
<proteinExistence type="predicted"/>
<dbReference type="PANTHER" id="PTHR30575">
    <property type="entry name" value="PEPTIDASE M20"/>
    <property type="match status" value="1"/>
</dbReference>
<dbReference type="AlphaFoldDB" id="A0A6V7RJ12"/>
<dbReference type="InterPro" id="IPR011650">
    <property type="entry name" value="Peptidase_M20_dimer"/>
</dbReference>
<dbReference type="EMBL" id="CAJEWE010000010">
    <property type="protein sequence ID" value="CAD2078060.1"/>
    <property type="molecule type" value="Genomic_DNA"/>
</dbReference>
<feature type="binding site" evidence="1">
    <location>
        <position position="141"/>
    </location>
    <ligand>
        <name>Mn(2+)</name>
        <dbReference type="ChEBI" id="CHEBI:29035"/>
        <label>2</label>
    </ligand>
</feature>
<dbReference type="Pfam" id="PF07687">
    <property type="entry name" value="M20_dimer"/>
    <property type="match status" value="1"/>
</dbReference>
<comment type="cofactor">
    <cofactor evidence="1">
        <name>Mn(2+)</name>
        <dbReference type="ChEBI" id="CHEBI:29035"/>
    </cofactor>
    <text evidence="1">The Mn(2+) ion enhances activity.</text>
</comment>
<dbReference type="InterPro" id="IPR002933">
    <property type="entry name" value="Peptidase_M20"/>
</dbReference>
<dbReference type="GO" id="GO:0005737">
    <property type="term" value="C:cytoplasm"/>
    <property type="evidence" value="ECO:0007669"/>
    <property type="project" value="TreeGrafter"/>
</dbReference>
<organism evidence="3 4">
    <name type="scientific">Phocicoccus schoeneichii</name>
    <dbReference type="NCBI Taxonomy" id="1812261"/>
    <lineage>
        <taxon>Bacteria</taxon>
        <taxon>Bacillati</taxon>
        <taxon>Bacillota</taxon>
        <taxon>Bacilli</taxon>
        <taxon>Bacillales</taxon>
        <taxon>Salinicoccaceae</taxon>
        <taxon>Phocicoccus</taxon>
    </lineage>
</organism>
<feature type="binding site" evidence="1">
    <location>
        <position position="398"/>
    </location>
    <ligand>
        <name>Mn(2+)</name>
        <dbReference type="ChEBI" id="CHEBI:29035"/>
        <label>2</label>
    </ligand>
</feature>
<keyword evidence="1" id="KW-0464">Manganese</keyword>
<dbReference type="GO" id="GO:0046657">
    <property type="term" value="P:folic acid catabolic process"/>
    <property type="evidence" value="ECO:0007669"/>
    <property type="project" value="TreeGrafter"/>
</dbReference>
<evidence type="ECO:0000259" key="2">
    <source>
        <dbReference type="Pfam" id="PF07687"/>
    </source>
</evidence>
<dbReference type="SUPFAM" id="SSF53187">
    <property type="entry name" value="Zn-dependent exopeptidases"/>
    <property type="match status" value="1"/>
</dbReference>
<feature type="binding site" evidence="1">
    <location>
        <position position="177"/>
    </location>
    <ligand>
        <name>Mn(2+)</name>
        <dbReference type="ChEBI" id="CHEBI:29035"/>
        <label>2</label>
    </ligand>
</feature>
<accession>A0A6V7RJ12</accession>
<dbReference type="Proteomes" id="UP000521032">
    <property type="component" value="Unassembled WGS sequence"/>
</dbReference>
<dbReference type="InterPro" id="IPR052030">
    <property type="entry name" value="Peptidase_M20/M20A_hydrolases"/>
</dbReference>
<sequence length="426" mass="46751">MKTLIDEAKTLRRTLHQYPEVGFTEMITTYLILKEVEDTSFTLYLGSDATDINAQMGRPSEAELLKACERAESFGVDKDTLDKIRNGETGIVAVLDTGVEGPHVGFRFDIDGLPITEAEKDSHIPFVEGFKSKHDGEMHACGHDAHASIGVALLKYIDTNKDELKGKYTIIFQAAEEGLRGANGYVQKGWLDTVDYFFTSHVGLVPLKVGTVNAKSKGFLSSKKFDVEFYGKSAHAGAEPNAGKNALLAASNAAVNLNAISRHRDGATRLNVGKLEAGSGRNVIPDYAFMMCEVRGEKDELTEYMYERAEAVIKGAALMYDCDYKIRLMGNASTAVCDDELVDVIKRATVNNSYITQLNEEGPAGGSEDATYMINRVQKNNGKATYMTFPYELKAGHHHPEFDVDEAVLGVAISTYIDIVNELNKD</sequence>
<reference evidence="3 4" key="1">
    <citation type="submission" date="2020-07" db="EMBL/GenBank/DDBJ databases">
        <authorList>
            <person name="Criscuolo A."/>
        </authorList>
    </citation>
    <scope>NUCLEOTIDE SEQUENCE [LARGE SCALE GENOMIC DNA]</scope>
    <source>
        <strain evidence="4">CIP 111030</strain>
    </source>
</reference>
<name>A0A6V7RJ12_9BACL</name>
<feature type="binding site" evidence="1">
    <location>
        <position position="143"/>
    </location>
    <ligand>
        <name>Mn(2+)</name>
        <dbReference type="ChEBI" id="CHEBI:29035"/>
        <label>2</label>
    </ligand>
</feature>
<dbReference type="Gene3D" id="3.40.630.10">
    <property type="entry name" value="Zn peptidases"/>
    <property type="match status" value="2"/>
</dbReference>
<dbReference type="RefSeq" id="WP_186088223.1">
    <property type="nucleotide sequence ID" value="NZ_BMDB01000001.1"/>
</dbReference>
<feature type="binding site" evidence="1">
    <location>
        <position position="201"/>
    </location>
    <ligand>
        <name>Mn(2+)</name>
        <dbReference type="ChEBI" id="CHEBI:29035"/>
        <label>2</label>
    </ligand>
</feature>
<dbReference type="PANTHER" id="PTHR30575:SF3">
    <property type="entry name" value="PEPTIDASE M20 DIMERISATION DOMAIN-CONTAINING PROTEIN"/>
    <property type="match status" value="1"/>
</dbReference>
<keyword evidence="1" id="KW-0479">Metal-binding</keyword>
<comment type="caution">
    <text evidence="3">The sequence shown here is derived from an EMBL/GenBank/DDBJ whole genome shotgun (WGS) entry which is preliminary data.</text>
</comment>
<gene>
    <name evidence="3" type="primary">iaaH_1</name>
    <name evidence="3" type="ORF">JEOSCH030_01445</name>
</gene>
<dbReference type="NCBIfam" id="TIGR01891">
    <property type="entry name" value="amidohydrolases"/>
    <property type="match status" value="1"/>
</dbReference>
<evidence type="ECO:0000313" key="4">
    <source>
        <dbReference type="Proteomes" id="UP000521032"/>
    </source>
</evidence>
<evidence type="ECO:0000313" key="3">
    <source>
        <dbReference type="EMBL" id="CAD2078060.1"/>
    </source>
</evidence>
<dbReference type="InterPro" id="IPR036264">
    <property type="entry name" value="Bact_exopeptidase_dim_dom"/>
</dbReference>
<keyword evidence="3" id="KW-0378">Hydrolase</keyword>
<dbReference type="GO" id="GO:0071713">
    <property type="term" value="F:para-aminobenzoyl-glutamate hydrolase activity"/>
    <property type="evidence" value="ECO:0007669"/>
    <property type="project" value="TreeGrafter"/>
</dbReference>
<dbReference type="InterPro" id="IPR017439">
    <property type="entry name" value="Amidohydrolase"/>
</dbReference>